<feature type="domain" description="Ionotropic glutamate receptor C-terminal" evidence="18">
    <location>
        <begin position="416"/>
        <end position="790"/>
    </location>
</feature>
<feature type="non-terminal residue" evidence="20">
    <location>
        <position position="1359"/>
    </location>
</feature>
<evidence type="ECO:0000256" key="1">
    <source>
        <dbReference type="ARBA" id="ARBA00004651"/>
    </source>
</evidence>
<dbReference type="GO" id="GO:0015276">
    <property type="term" value="F:ligand-gated monoatomic ion channel activity"/>
    <property type="evidence" value="ECO:0007669"/>
    <property type="project" value="InterPro"/>
</dbReference>
<evidence type="ECO:0000259" key="19">
    <source>
        <dbReference type="SMART" id="SM00918"/>
    </source>
</evidence>
<evidence type="ECO:0008006" key="22">
    <source>
        <dbReference type="Google" id="ProtNLM"/>
    </source>
</evidence>
<sequence length="1359" mass="153035">DTNSLEVRLEPSVREMLEAVRALLLATHWHSYTVLADSSASAGILLRRDVVSILKTAPLNPTLLILRSGAAARYSIFRRLADVSRATRGVILLLCDLQTAKQVTSEAKRLNMMSGHFVWLWIDTSASISIVNSTVINGVNLTSTVQVPKRRERTSNKVKYTEGPVKQLTSDMLSLRLGDLLGFRESPTSDTWLYQDNSVSPSDDEHDDLDDSLPIGLLALRPQAMKIDRQVVKGAVRLLADTLYKVFAQCEDWNPIPVAPSSNHRFISIQNSTTLRWELRVSVTEVMAGKRAIDAGDKVDKSMVASFDILNLVPEKSNTDYDNNNVGANDSEGESVAVTWKQVGEVTGRTVRLDTIVWPGGDLVVAGLSARARSVFRIVTALAPPFVMEGELDEDGQCLRGLACHRVLTSDKDNLTLVFNEMETNERLEEEEDELDHSCTYRTNCCYGLAMDLLENVAQELEFDFHLYIVADGLFGTKTRESKPTFNTKKNSEIRTKWNGIVGDLVSGAAHMSFAALSVSSARSEVIDFTVPYFFSGVSFLAAPTQKSEIPLLAFLLPFSPELWIAIFTSLNITAMAVAVYEWLSPFGLNPWGRQRSKNFSIASALWVMWGLLCGHLVAFKAPKSWPNKFLINVWGGFSVIFVASYTANIAALIAGLFFHNAVSNYHDRSLLSQRVGAPRASAADYYVHRANQHLWEHMQKFTVRDVEEGIQHLKNGSLDILIADTPILDYYRATDHGCKLQKIGDAINEDTYAVGMTKGFPLKDSISAVIAKYSSNGYMDILQEKWYGALPCFKLATDMAQPRPLGVAAVAGVFILLGLGMVLGCLILLFEHLFYRYTLPILRHQPKGTIWRSRNIMFFSQKLYRFINCVELVSPHHAARELVHTIRQGQITSLFQKSQEVKEHEQRRRRKSKAQFFEMIQEIRRVQQEERDQSVIQEEVEPEGLLKPGRRTSKDLLSPLPSKSSPRKLGKLRSPRALEARRFCKEMFSPSGTHRARRFSTDMIFSPLRPRLDCPSNAVGRRLSKDSGGCNSPPDINSRRFSNLDLGARRLETLDCPDRVQEVLCPQCSTIVDKPSRSFDKTSTSQEQINASPSPYSSLKKAQFRRRQSHQPRLETKSDVRHYHHRHRSRDSSHECDEVFDDIPPPPPPPNCQPRNGSNGESPLDRLNKEELVALWRSSESELRSHLLRAIRAKEVRTLCCRGSRSCYRNSNRNFELRIRDVLSRRFPQNAVLSHLHREVILKNSFTTHDRIAILTSISSVIDLNCTSAGYLKNQLECLRATILPLEELITRIVRNPRSLILCATSSTVIASTGGLFSSLLIMFVVRLIFVRVAAIQWSSLQHLYDTDFVINTKLRNK</sequence>
<protein>
    <recommendedName>
        <fullName evidence="22">Glutamate [NMDA] receptor subunit 3A</fullName>
    </recommendedName>
</protein>
<keyword evidence="8 17" id="KW-0472">Membrane</keyword>
<evidence type="ECO:0000256" key="7">
    <source>
        <dbReference type="ARBA" id="ARBA00023065"/>
    </source>
</evidence>
<dbReference type="Gene3D" id="1.10.287.70">
    <property type="match status" value="1"/>
</dbReference>
<evidence type="ECO:0000256" key="4">
    <source>
        <dbReference type="ARBA" id="ARBA00022475"/>
    </source>
</evidence>
<dbReference type="FunFam" id="3.40.190.10:FF:000599">
    <property type="entry name" value="Glutamate [NMDA] receptor subunit 3A, putative"/>
    <property type="match status" value="1"/>
</dbReference>
<feature type="region of interest" description="Disordered" evidence="16">
    <location>
        <begin position="1017"/>
        <end position="1037"/>
    </location>
</feature>
<evidence type="ECO:0000256" key="16">
    <source>
        <dbReference type="SAM" id="MobiDB-lite"/>
    </source>
</evidence>
<keyword evidence="11" id="KW-1071">Ligand-gated ion channel</keyword>
<evidence type="ECO:0000256" key="6">
    <source>
        <dbReference type="ARBA" id="ARBA00022989"/>
    </source>
</evidence>
<feature type="compositionally biased region" description="Pro residues" evidence="16">
    <location>
        <begin position="1144"/>
        <end position="1153"/>
    </location>
</feature>
<keyword evidence="7" id="KW-0406">Ion transport</keyword>
<keyword evidence="12" id="KW-0407">Ion channel</keyword>
<evidence type="ECO:0000256" key="11">
    <source>
        <dbReference type="ARBA" id="ARBA00023286"/>
    </source>
</evidence>
<comment type="subcellular location">
    <subcellularLocation>
        <location evidence="1">Cell membrane</location>
        <topology evidence="1">Multi-pass membrane protein</topology>
    </subcellularLocation>
</comment>
<keyword evidence="4" id="KW-1003">Cell membrane</keyword>
<dbReference type="Gene3D" id="3.40.190.10">
    <property type="entry name" value="Periplasmic binding protein-like II"/>
    <property type="match status" value="2"/>
</dbReference>
<feature type="region of interest" description="Disordered" evidence="16">
    <location>
        <begin position="1076"/>
        <end position="1165"/>
    </location>
</feature>
<comment type="similarity">
    <text evidence="2">Belongs to the glutamate-gated ion channel (TC 1.A.10.1) family.</text>
</comment>
<dbReference type="GO" id="GO:0038023">
    <property type="term" value="F:signaling receptor activity"/>
    <property type="evidence" value="ECO:0007669"/>
    <property type="project" value="InterPro"/>
</dbReference>
<evidence type="ECO:0000256" key="12">
    <source>
        <dbReference type="ARBA" id="ARBA00023303"/>
    </source>
</evidence>
<keyword evidence="21" id="KW-1185">Reference proteome</keyword>
<evidence type="ECO:0000259" key="18">
    <source>
        <dbReference type="SMART" id="SM00079"/>
    </source>
</evidence>
<feature type="disulfide bond" evidence="15">
    <location>
        <begin position="739"/>
        <end position="793"/>
    </location>
</feature>
<keyword evidence="5 17" id="KW-0812">Transmembrane</keyword>
<dbReference type="InterPro" id="IPR015683">
    <property type="entry name" value="Ionotropic_Glu_rcpt"/>
</dbReference>
<reference evidence="20" key="1">
    <citation type="journal article" date="2023" name="IScience">
        <title>Live-bearing cockroach genome reveals convergent evolutionary mechanisms linked to viviparity in insects and beyond.</title>
        <authorList>
            <person name="Fouks B."/>
            <person name="Harrison M.C."/>
            <person name="Mikhailova A.A."/>
            <person name="Marchal E."/>
            <person name="English S."/>
            <person name="Carruthers M."/>
            <person name="Jennings E.C."/>
            <person name="Chiamaka E.L."/>
            <person name="Frigard R.A."/>
            <person name="Pippel M."/>
            <person name="Attardo G.M."/>
            <person name="Benoit J.B."/>
            <person name="Bornberg-Bauer E."/>
            <person name="Tobe S.S."/>
        </authorList>
    </citation>
    <scope>NUCLEOTIDE SEQUENCE</scope>
    <source>
        <strain evidence="20">Stay&amp;Tobe</strain>
    </source>
</reference>
<dbReference type="Gene3D" id="3.40.50.2300">
    <property type="match status" value="2"/>
</dbReference>
<feature type="transmembrane region" description="Helical" evidence="17">
    <location>
        <begin position="563"/>
        <end position="584"/>
    </location>
</feature>
<feature type="non-terminal residue" evidence="20">
    <location>
        <position position="1"/>
    </location>
</feature>
<reference evidence="20" key="2">
    <citation type="submission" date="2023-05" db="EMBL/GenBank/DDBJ databases">
        <authorList>
            <person name="Fouks B."/>
        </authorList>
    </citation>
    <scope>NUCLEOTIDE SEQUENCE</scope>
    <source>
        <strain evidence="20">Stay&amp;Tobe</strain>
        <tissue evidence="20">Testes</tissue>
    </source>
</reference>
<proteinExistence type="inferred from homology"/>
<feature type="compositionally biased region" description="Basic and acidic residues" evidence="16">
    <location>
        <begin position="1113"/>
        <end position="1122"/>
    </location>
</feature>
<feature type="region of interest" description="Disordered" evidence="16">
    <location>
        <begin position="932"/>
        <end position="973"/>
    </location>
</feature>
<evidence type="ECO:0000256" key="17">
    <source>
        <dbReference type="SAM" id="Phobius"/>
    </source>
</evidence>
<evidence type="ECO:0000256" key="3">
    <source>
        <dbReference type="ARBA" id="ARBA00022448"/>
    </source>
</evidence>
<feature type="transmembrane region" description="Helical" evidence="17">
    <location>
        <begin position="1310"/>
        <end position="1331"/>
    </location>
</feature>
<feature type="transmembrane region" description="Helical" evidence="17">
    <location>
        <begin position="634"/>
        <end position="659"/>
    </location>
</feature>
<evidence type="ECO:0000256" key="10">
    <source>
        <dbReference type="ARBA" id="ARBA00023180"/>
    </source>
</evidence>
<dbReference type="PRINTS" id="PR00177">
    <property type="entry name" value="NMDARECEPTOR"/>
</dbReference>
<dbReference type="InterPro" id="IPR019594">
    <property type="entry name" value="Glu/Gly-bd"/>
</dbReference>
<dbReference type="InterPro" id="IPR028082">
    <property type="entry name" value="Peripla_BP_I"/>
</dbReference>
<keyword evidence="15" id="KW-1015">Disulfide bond</keyword>
<name>A0AAD8ES54_DIPPU</name>
<evidence type="ECO:0000313" key="21">
    <source>
        <dbReference type="Proteomes" id="UP001233999"/>
    </source>
</evidence>
<feature type="binding site" evidence="13">
    <location>
        <position position="518"/>
    </location>
    <ligand>
        <name>L-glutamate</name>
        <dbReference type="ChEBI" id="CHEBI:29985"/>
    </ligand>
</feature>
<dbReference type="SUPFAM" id="SSF53822">
    <property type="entry name" value="Periplasmic binding protein-like I"/>
    <property type="match status" value="1"/>
</dbReference>
<dbReference type="SMART" id="SM00079">
    <property type="entry name" value="PBPe"/>
    <property type="match status" value="1"/>
</dbReference>
<dbReference type="Pfam" id="PF10613">
    <property type="entry name" value="Lig_chan-Glu_bd"/>
    <property type="match status" value="1"/>
</dbReference>
<keyword evidence="9" id="KW-0675">Receptor</keyword>
<feature type="site" description="Crucial to convey clamshell closure to channel opening" evidence="14">
    <location>
        <position position="663"/>
    </location>
</feature>
<feature type="transmembrane region" description="Helical" evidence="17">
    <location>
        <begin position="806"/>
        <end position="831"/>
    </location>
</feature>
<dbReference type="GO" id="GO:0005886">
    <property type="term" value="C:plasma membrane"/>
    <property type="evidence" value="ECO:0007669"/>
    <property type="project" value="UniProtKB-SubCell"/>
</dbReference>
<dbReference type="InterPro" id="IPR001320">
    <property type="entry name" value="Iontro_rcpt_C"/>
</dbReference>
<dbReference type="SMART" id="SM00918">
    <property type="entry name" value="Lig_chan-Glu_bd"/>
    <property type="match status" value="1"/>
</dbReference>
<keyword evidence="6 17" id="KW-1133">Transmembrane helix</keyword>
<dbReference type="EMBL" id="JASPKZ010000033">
    <property type="protein sequence ID" value="KAJ9601165.1"/>
    <property type="molecule type" value="Genomic_DNA"/>
</dbReference>
<dbReference type="FunFam" id="3.40.190.10:FF:000324">
    <property type="entry name" value="Predicted protein"/>
    <property type="match status" value="1"/>
</dbReference>
<organism evidence="20 21">
    <name type="scientific">Diploptera punctata</name>
    <name type="common">Pacific beetle cockroach</name>
    <dbReference type="NCBI Taxonomy" id="6984"/>
    <lineage>
        <taxon>Eukaryota</taxon>
        <taxon>Metazoa</taxon>
        <taxon>Ecdysozoa</taxon>
        <taxon>Arthropoda</taxon>
        <taxon>Hexapoda</taxon>
        <taxon>Insecta</taxon>
        <taxon>Pterygota</taxon>
        <taxon>Neoptera</taxon>
        <taxon>Polyneoptera</taxon>
        <taxon>Dictyoptera</taxon>
        <taxon>Blattodea</taxon>
        <taxon>Blaberoidea</taxon>
        <taxon>Blaberidae</taxon>
        <taxon>Diplopterinae</taxon>
        <taxon>Diploptera</taxon>
    </lineage>
</organism>
<feature type="transmembrane region" description="Helical" evidence="17">
    <location>
        <begin position="605"/>
        <end position="622"/>
    </location>
</feature>
<dbReference type="FunFam" id="1.10.287.70:FF:000191">
    <property type="entry name" value="Glutamate receptor ionotropic, NMDA 3A"/>
    <property type="match status" value="1"/>
</dbReference>
<keyword evidence="10" id="KW-0325">Glycoprotein</keyword>
<dbReference type="SUPFAM" id="SSF53850">
    <property type="entry name" value="Periplasmic binding protein-like II"/>
    <property type="match status" value="1"/>
</dbReference>
<evidence type="ECO:0000256" key="5">
    <source>
        <dbReference type="ARBA" id="ARBA00022692"/>
    </source>
</evidence>
<comment type="caution">
    <text evidence="20">The sequence shown here is derived from an EMBL/GenBank/DDBJ whole genome shotgun (WGS) entry which is preliminary data.</text>
</comment>
<evidence type="ECO:0000256" key="15">
    <source>
        <dbReference type="PIRSR" id="PIRSR601508-3"/>
    </source>
</evidence>
<feature type="binding site" evidence="13">
    <location>
        <position position="523"/>
    </location>
    <ligand>
        <name>L-glutamate</name>
        <dbReference type="ChEBI" id="CHEBI:29985"/>
    </ligand>
</feature>
<dbReference type="Pfam" id="PF00060">
    <property type="entry name" value="Lig_chan"/>
    <property type="match status" value="1"/>
</dbReference>
<gene>
    <name evidence="20" type="ORF">L9F63_000685</name>
</gene>
<evidence type="ECO:0000313" key="20">
    <source>
        <dbReference type="EMBL" id="KAJ9601165.1"/>
    </source>
</evidence>
<dbReference type="Proteomes" id="UP001233999">
    <property type="component" value="Unassembled WGS sequence"/>
</dbReference>
<evidence type="ECO:0000256" key="13">
    <source>
        <dbReference type="PIRSR" id="PIRSR601508-1"/>
    </source>
</evidence>
<evidence type="ECO:0000256" key="8">
    <source>
        <dbReference type="ARBA" id="ARBA00023136"/>
    </source>
</evidence>
<feature type="domain" description="Ionotropic glutamate receptor L-glutamate and glycine-binding" evidence="19">
    <location>
        <begin position="438"/>
        <end position="507"/>
    </location>
</feature>
<evidence type="ECO:0000256" key="9">
    <source>
        <dbReference type="ARBA" id="ARBA00023170"/>
    </source>
</evidence>
<keyword evidence="3" id="KW-0813">Transport</keyword>
<dbReference type="PANTHER" id="PTHR18966">
    <property type="entry name" value="IONOTROPIC GLUTAMATE RECEPTOR"/>
    <property type="match status" value="1"/>
</dbReference>
<feature type="site" description="Interaction with the cone snail toxin Con-ikot-ikot" evidence="14">
    <location>
        <position position="773"/>
    </location>
</feature>
<evidence type="ECO:0000256" key="2">
    <source>
        <dbReference type="ARBA" id="ARBA00008685"/>
    </source>
</evidence>
<feature type="binding site" evidence="13">
    <location>
        <position position="725"/>
    </location>
    <ligand>
        <name>L-glutamate</name>
        <dbReference type="ChEBI" id="CHEBI:29985"/>
    </ligand>
</feature>
<feature type="compositionally biased region" description="Polar residues" evidence="16">
    <location>
        <begin position="1082"/>
        <end position="1098"/>
    </location>
</feature>
<accession>A0AAD8ES54</accession>
<evidence type="ECO:0000256" key="14">
    <source>
        <dbReference type="PIRSR" id="PIRSR601508-2"/>
    </source>
</evidence>
<dbReference type="InterPro" id="IPR001508">
    <property type="entry name" value="Iono_Glu_rcpt_met"/>
</dbReference>